<dbReference type="GeneID" id="9044195"/>
<dbReference type="OrthoDB" id="480376at2759"/>
<dbReference type="InParanoid" id="C5LW50"/>
<protein>
    <submittedName>
        <fullName evidence="2">Uncharacterized protein</fullName>
    </submittedName>
</protein>
<feature type="region of interest" description="Disordered" evidence="1">
    <location>
        <begin position="160"/>
        <end position="188"/>
    </location>
</feature>
<dbReference type="EMBL" id="GG686083">
    <property type="protein sequence ID" value="EEQ99042.1"/>
    <property type="molecule type" value="Genomic_DNA"/>
</dbReference>
<evidence type="ECO:0000256" key="1">
    <source>
        <dbReference type="SAM" id="MobiDB-lite"/>
    </source>
</evidence>
<sequence length="568" mass="62756">MQDNQVVFKKQWKWSTQERALHINVKELTTAYNALSTLVSFELDTNKKFSKIILYGDNRTANAALASGKVCTSGKQSTLLQRAIDLIHYLMGRRQFEIHYVASAENPADAGTKCDLYSDLVKYRDSIDGVSLEILSDDDTSDMNTVHVARIIRKRGDVDEDTNEIGDKRPRLEPPLRVPTNPLPPLQRPPYLDISIDGGAQSDSDDSLLPLRPLAAAGDPAGIRVVSSGCFDFAPQAGPHRPIGEDEQLTRGHEDFHLPVQCDSVMQPCDDAGSVDCVHAARSSQRPLPELCLKLRVADEFDIAAIVDCGAGFSYLLCSSVCATLSTWGLETSSLCQISHTVKLADGELRDVHQALEVPVVLRDLDNSPVIDDIVSVRVLESVTRQPFLLIGLDLIQAWDLRVFGASKVTTATGKLLFSSLPADQLALSTEFIYDVNSLLNVDDTFKETTCTTSVAVQPDPAVIAFETQLEPTIADELRLWLANLARRSKRQFGSAESGSYGIQLHFLPSNAPKDTTLQTHYSELSIPEPKSPTIVHRSYARPLFRRLSDQYKAVYESLIRGYLSRGW</sequence>
<dbReference type="Proteomes" id="UP000007800">
    <property type="component" value="Unassembled WGS sequence"/>
</dbReference>
<reference evidence="2 3" key="1">
    <citation type="submission" date="2008-07" db="EMBL/GenBank/DDBJ databases">
        <authorList>
            <person name="El-Sayed N."/>
            <person name="Caler E."/>
            <person name="Inman J."/>
            <person name="Amedeo P."/>
            <person name="Hass B."/>
            <person name="Wortman J."/>
        </authorList>
    </citation>
    <scope>NUCLEOTIDE SEQUENCE [LARGE SCALE GENOMIC DNA]</scope>
    <source>
        <strain evidence="3">ATCC 50983 / TXsc</strain>
    </source>
</reference>
<dbReference type="RefSeq" id="XP_002766325.1">
    <property type="nucleotide sequence ID" value="XM_002766279.1"/>
</dbReference>
<dbReference type="AlphaFoldDB" id="C5LW50"/>
<accession>C5LW50</accession>
<evidence type="ECO:0000313" key="2">
    <source>
        <dbReference type="EMBL" id="EEQ99042.1"/>
    </source>
</evidence>
<proteinExistence type="predicted"/>
<name>C5LW50_PERM5</name>
<feature type="compositionally biased region" description="Basic and acidic residues" evidence="1">
    <location>
        <begin position="165"/>
        <end position="174"/>
    </location>
</feature>
<keyword evidence="3" id="KW-1185">Reference proteome</keyword>
<gene>
    <name evidence="2" type="ORF">Pmar_PMAR028859</name>
</gene>
<evidence type="ECO:0000313" key="3">
    <source>
        <dbReference type="Proteomes" id="UP000007800"/>
    </source>
</evidence>
<organism evidence="3">
    <name type="scientific">Perkinsus marinus (strain ATCC 50983 / TXsc)</name>
    <dbReference type="NCBI Taxonomy" id="423536"/>
    <lineage>
        <taxon>Eukaryota</taxon>
        <taxon>Sar</taxon>
        <taxon>Alveolata</taxon>
        <taxon>Perkinsozoa</taxon>
        <taxon>Perkinsea</taxon>
        <taxon>Perkinsida</taxon>
        <taxon>Perkinsidae</taxon>
        <taxon>Perkinsus</taxon>
    </lineage>
</organism>